<sequence>MRDGEACGDETCIRVVGCGDGYGDGVNSRAVSTPDRSSISGPVDRSGAKAV</sequence>
<proteinExistence type="predicted"/>
<feature type="compositionally biased region" description="Polar residues" evidence="1">
    <location>
        <begin position="29"/>
        <end position="40"/>
    </location>
</feature>
<dbReference type="Proteomes" id="UP000585474">
    <property type="component" value="Unassembled WGS sequence"/>
</dbReference>
<organism evidence="2 3">
    <name type="scientific">Actinidia rufa</name>
    <dbReference type="NCBI Taxonomy" id="165716"/>
    <lineage>
        <taxon>Eukaryota</taxon>
        <taxon>Viridiplantae</taxon>
        <taxon>Streptophyta</taxon>
        <taxon>Embryophyta</taxon>
        <taxon>Tracheophyta</taxon>
        <taxon>Spermatophyta</taxon>
        <taxon>Magnoliopsida</taxon>
        <taxon>eudicotyledons</taxon>
        <taxon>Gunneridae</taxon>
        <taxon>Pentapetalae</taxon>
        <taxon>asterids</taxon>
        <taxon>Ericales</taxon>
        <taxon>Actinidiaceae</taxon>
        <taxon>Actinidia</taxon>
    </lineage>
</organism>
<evidence type="ECO:0000256" key="1">
    <source>
        <dbReference type="SAM" id="MobiDB-lite"/>
    </source>
</evidence>
<evidence type="ECO:0000313" key="3">
    <source>
        <dbReference type="Proteomes" id="UP000585474"/>
    </source>
</evidence>
<name>A0A7J0DRT3_9ERIC</name>
<dbReference type="AlphaFoldDB" id="A0A7J0DRT3"/>
<keyword evidence="3" id="KW-1185">Reference proteome</keyword>
<feature type="region of interest" description="Disordered" evidence="1">
    <location>
        <begin position="29"/>
        <end position="51"/>
    </location>
</feature>
<evidence type="ECO:0000313" key="2">
    <source>
        <dbReference type="EMBL" id="GFS39995.1"/>
    </source>
</evidence>
<protein>
    <submittedName>
        <fullName evidence="2">Uncharacterized protein</fullName>
    </submittedName>
</protein>
<dbReference type="EMBL" id="BJWL01000339">
    <property type="protein sequence ID" value="GFS39995.1"/>
    <property type="molecule type" value="Genomic_DNA"/>
</dbReference>
<gene>
    <name evidence="2" type="ORF">Acr_00g0066050</name>
</gene>
<reference evidence="3" key="1">
    <citation type="submission" date="2019-07" db="EMBL/GenBank/DDBJ databases">
        <title>De Novo Assembly of kiwifruit Actinidia rufa.</title>
        <authorList>
            <person name="Sugita-Konishi S."/>
            <person name="Sato K."/>
            <person name="Mori E."/>
            <person name="Abe Y."/>
            <person name="Kisaki G."/>
            <person name="Hamano K."/>
            <person name="Suezawa K."/>
            <person name="Otani M."/>
            <person name="Fukuda T."/>
            <person name="Manabe T."/>
            <person name="Gomi K."/>
            <person name="Tabuchi M."/>
            <person name="Akimitsu K."/>
            <person name="Kataoka I."/>
        </authorList>
    </citation>
    <scope>NUCLEOTIDE SEQUENCE [LARGE SCALE GENOMIC DNA]</scope>
    <source>
        <strain evidence="3">cv. Fuchu</strain>
    </source>
</reference>
<comment type="caution">
    <text evidence="2">The sequence shown here is derived from an EMBL/GenBank/DDBJ whole genome shotgun (WGS) entry which is preliminary data.</text>
</comment>
<accession>A0A7J0DRT3</accession>